<dbReference type="AlphaFoldDB" id="A0A2N7TUB5"/>
<gene>
    <name evidence="1" type="ORF">C1H69_22845</name>
</gene>
<evidence type="ECO:0000313" key="1">
    <source>
        <dbReference type="EMBL" id="PMR71774.1"/>
    </source>
</evidence>
<proteinExistence type="predicted"/>
<organism evidence="1 2">
    <name type="scientific">Billgrantia endophytica</name>
    <dbReference type="NCBI Taxonomy" id="2033802"/>
    <lineage>
        <taxon>Bacteria</taxon>
        <taxon>Pseudomonadati</taxon>
        <taxon>Pseudomonadota</taxon>
        <taxon>Gammaproteobacteria</taxon>
        <taxon>Oceanospirillales</taxon>
        <taxon>Halomonadaceae</taxon>
        <taxon>Billgrantia</taxon>
    </lineage>
</organism>
<dbReference type="EMBL" id="PNRF01000050">
    <property type="protein sequence ID" value="PMR71774.1"/>
    <property type="molecule type" value="Genomic_DNA"/>
</dbReference>
<reference evidence="1 2" key="1">
    <citation type="submission" date="2018-01" db="EMBL/GenBank/DDBJ databases">
        <title>Halomonas endophytica sp. nov., isolated from storage liquid in the stems of Populus euphratica.</title>
        <authorList>
            <person name="Chen C."/>
        </authorList>
    </citation>
    <scope>NUCLEOTIDE SEQUENCE [LARGE SCALE GENOMIC DNA]</scope>
    <source>
        <strain evidence="1 2">MC28</strain>
    </source>
</reference>
<evidence type="ECO:0000313" key="2">
    <source>
        <dbReference type="Proteomes" id="UP000235803"/>
    </source>
</evidence>
<dbReference type="RefSeq" id="WP_102655683.1">
    <property type="nucleotide sequence ID" value="NZ_PNRF01000050.1"/>
</dbReference>
<name>A0A2N7TUB5_9GAMM</name>
<sequence length="302" mass="34618">MNKIQNHKEITFAMQDRASSLMSIFKYIPKIKAKEDRPKYSVKSEFNNRKIEITCFDMLDTTDQAVLLAIIALAPIKDEDNRRPIIDIMTPEDERSELASILINGFNSSFNPFGELIKEYSKCAVINCSINRIVNILGMSEGIKSREIIANSIKRLALTSYTITANCNDGVDLSDEFTQPFIFYHKVGKQYTISLNGIFTSAFNKQYSRIQLDERREIGSKNSLAQLIHSHFCATVPNGEKGHKFFCTTLIERFMHKDYLAKDEKRVRRTVKEAIEKIDKLDGWKVVTKGEGKNLIFHVTRT</sequence>
<protein>
    <submittedName>
        <fullName evidence="1">Uncharacterized protein</fullName>
    </submittedName>
</protein>
<dbReference type="Proteomes" id="UP000235803">
    <property type="component" value="Unassembled WGS sequence"/>
</dbReference>
<comment type="caution">
    <text evidence="1">The sequence shown here is derived from an EMBL/GenBank/DDBJ whole genome shotgun (WGS) entry which is preliminary data.</text>
</comment>
<keyword evidence="2" id="KW-1185">Reference proteome</keyword>
<dbReference type="OrthoDB" id="9876800at2"/>
<accession>A0A2N7TUB5</accession>